<dbReference type="EMBL" id="CYSE01000002">
    <property type="protein sequence ID" value="CUH77192.1"/>
    <property type="molecule type" value="Genomic_DNA"/>
</dbReference>
<sequence length="264" mass="28118">MLALIAGTGELPRAVVRALPQRPLICALETSPPDFVTADRLFRLEHLGSLLRWLRAQGVTQICMCGAVSRPDIRWQSLDLSTVFLLPSILRALRRGDDGALRIVIGILEGAGFDVLAAHEAVPALLLPEGIATRTAPGGEIAALARLGDRVSAEQAREDLGQACVIRDGQVLARETDSGTDKMLGGLPFGTALGGVLYKAPKPGQDRRADLPVIGPQTAARCAEAGLKGIIIEAGGVMVLDQTDVIRRLDAEGMFLWVRERPSP</sequence>
<dbReference type="RefSeq" id="WP_058246854.1">
    <property type="nucleotide sequence ID" value="NZ_CYSE01000002.1"/>
</dbReference>
<dbReference type="Gene3D" id="3.40.50.20">
    <property type="match status" value="1"/>
</dbReference>
<dbReference type="PANTHER" id="PTHR39962:SF1">
    <property type="entry name" value="LPXI FAMILY PROTEIN"/>
    <property type="match status" value="1"/>
</dbReference>
<dbReference type="Pfam" id="PF06230">
    <property type="entry name" value="LpxI_C"/>
    <property type="match status" value="1"/>
</dbReference>
<protein>
    <recommendedName>
        <fullName evidence="5">Phosphatidate cytidylyltransferase</fullName>
    </recommendedName>
</protein>
<name>A0A0P1GMS0_9RHOB</name>
<dbReference type="STRING" id="441103.TRN7648_01342"/>
<dbReference type="Gene3D" id="3.40.140.80">
    <property type="match status" value="1"/>
</dbReference>
<dbReference type="InterPro" id="IPR041255">
    <property type="entry name" value="LpxI_N"/>
</dbReference>
<feature type="domain" description="LpxI C-terminal" evidence="1">
    <location>
        <begin position="128"/>
        <end position="257"/>
    </location>
</feature>
<dbReference type="OrthoDB" id="9789836at2"/>
<accession>A0A0P1GMS0</accession>
<dbReference type="InterPro" id="IPR053174">
    <property type="entry name" value="LpxI"/>
</dbReference>
<dbReference type="PANTHER" id="PTHR39962">
    <property type="entry name" value="BLL4848 PROTEIN"/>
    <property type="match status" value="1"/>
</dbReference>
<dbReference type="InterPro" id="IPR010415">
    <property type="entry name" value="LpxI_C"/>
</dbReference>
<evidence type="ECO:0000313" key="4">
    <source>
        <dbReference type="Proteomes" id="UP000054935"/>
    </source>
</evidence>
<dbReference type="AlphaFoldDB" id="A0A0P1GMS0"/>
<evidence type="ECO:0008006" key="5">
    <source>
        <dbReference type="Google" id="ProtNLM"/>
    </source>
</evidence>
<feature type="domain" description="LpxI N-terminal" evidence="2">
    <location>
        <begin position="2"/>
        <end position="125"/>
    </location>
</feature>
<dbReference type="InterPro" id="IPR043167">
    <property type="entry name" value="LpxI_C_sf"/>
</dbReference>
<evidence type="ECO:0000259" key="2">
    <source>
        <dbReference type="Pfam" id="PF17930"/>
    </source>
</evidence>
<evidence type="ECO:0000259" key="1">
    <source>
        <dbReference type="Pfam" id="PF06230"/>
    </source>
</evidence>
<evidence type="ECO:0000313" key="3">
    <source>
        <dbReference type="EMBL" id="CUH77192.1"/>
    </source>
</evidence>
<gene>
    <name evidence="3" type="ORF">TRN7648_01342</name>
</gene>
<dbReference type="Proteomes" id="UP000054935">
    <property type="component" value="Unassembled WGS sequence"/>
</dbReference>
<dbReference type="Pfam" id="PF17930">
    <property type="entry name" value="LpxI_N"/>
    <property type="match status" value="1"/>
</dbReference>
<reference evidence="3 4" key="1">
    <citation type="submission" date="2015-09" db="EMBL/GenBank/DDBJ databases">
        <authorList>
            <consortium name="Swine Surveillance"/>
        </authorList>
    </citation>
    <scope>NUCLEOTIDE SEQUENCE [LARGE SCALE GENOMIC DNA]</scope>
    <source>
        <strain evidence="3 4">CECT 7648</strain>
    </source>
</reference>
<proteinExistence type="predicted"/>
<keyword evidence="4" id="KW-1185">Reference proteome</keyword>
<organism evidence="3 4">
    <name type="scientific">Tropicibacter naphthalenivorans</name>
    <dbReference type="NCBI Taxonomy" id="441103"/>
    <lineage>
        <taxon>Bacteria</taxon>
        <taxon>Pseudomonadati</taxon>
        <taxon>Pseudomonadota</taxon>
        <taxon>Alphaproteobacteria</taxon>
        <taxon>Rhodobacterales</taxon>
        <taxon>Roseobacteraceae</taxon>
        <taxon>Tropicibacter</taxon>
    </lineage>
</organism>